<dbReference type="EMBL" id="AJIL01000265">
    <property type="protein sequence ID" value="KNE90301.1"/>
    <property type="molecule type" value="Genomic_DNA"/>
</dbReference>
<evidence type="ECO:0000313" key="2">
    <source>
        <dbReference type="EMBL" id="KNE90301.1"/>
    </source>
</evidence>
<feature type="region of interest" description="Disordered" evidence="1">
    <location>
        <begin position="1"/>
        <end position="56"/>
    </location>
</feature>
<keyword evidence="3" id="KW-1185">Reference proteome</keyword>
<accession>A0A0L0UTQ3</accession>
<gene>
    <name evidence="2" type="ORF">PSTG_16256</name>
</gene>
<feature type="compositionally biased region" description="Polar residues" evidence="1">
    <location>
        <begin position="31"/>
        <end position="41"/>
    </location>
</feature>
<reference evidence="3" key="1">
    <citation type="submission" date="2014-03" db="EMBL/GenBank/DDBJ databases">
        <title>The Genome Sequence of Puccinia striiformis f. sp. tritici PST-78.</title>
        <authorList>
            <consortium name="The Broad Institute Genome Sequencing Platform"/>
            <person name="Cuomo C."/>
            <person name="Hulbert S."/>
            <person name="Chen X."/>
            <person name="Walker B."/>
            <person name="Young S.K."/>
            <person name="Zeng Q."/>
            <person name="Gargeya S."/>
            <person name="Fitzgerald M."/>
            <person name="Haas B."/>
            <person name="Abouelleil A."/>
            <person name="Alvarado L."/>
            <person name="Arachchi H.M."/>
            <person name="Berlin A.M."/>
            <person name="Chapman S.B."/>
            <person name="Goldberg J."/>
            <person name="Griggs A."/>
            <person name="Gujja S."/>
            <person name="Hansen M."/>
            <person name="Howarth C."/>
            <person name="Imamovic A."/>
            <person name="Larimer J."/>
            <person name="McCowan C."/>
            <person name="Montmayeur A."/>
            <person name="Murphy C."/>
            <person name="Neiman D."/>
            <person name="Pearson M."/>
            <person name="Priest M."/>
            <person name="Roberts A."/>
            <person name="Saif S."/>
            <person name="Shea T."/>
            <person name="Sisk P."/>
            <person name="Sykes S."/>
            <person name="Wortman J."/>
            <person name="Nusbaum C."/>
            <person name="Birren B."/>
        </authorList>
    </citation>
    <scope>NUCLEOTIDE SEQUENCE [LARGE SCALE GENOMIC DNA]</scope>
    <source>
        <strain evidence="3">race PST-78</strain>
    </source>
</reference>
<organism evidence="2 3">
    <name type="scientific">Puccinia striiformis f. sp. tritici PST-78</name>
    <dbReference type="NCBI Taxonomy" id="1165861"/>
    <lineage>
        <taxon>Eukaryota</taxon>
        <taxon>Fungi</taxon>
        <taxon>Dikarya</taxon>
        <taxon>Basidiomycota</taxon>
        <taxon>Pucciniomycotina</taxon>
        <taxon>Pucciniomycetes</taxon>
        <taxon>Pucciniales</taxon>
        <taxon>Pucciniaceae</taxon>
        <taxon>Puccinia</taxon>
    </lineage>
</organism>
<name>A0A0L0UTQ3_9BASI</name>
<dbReference type="STRING" id="1165861.A0A0L0UTQ3"/>
<evidence type="ECO:0000256" key="1">
    <source>
        <dbReference type="SAM" id="MobiDB-lite"/>
    </source>
</evidence>
<comment type="caution">
    <text evidence="2">The sequence shown here is derived from an EMBL/GenBank/DDBJ whole genome shotgun (WGS) entry which is preliminary data.</text>
</comment>
<dbReference type="PANTHER" id="PTHR33246">
    <property type="entry name" value="CCHC-TYPE DOMAIN-CONTAINING PROTEIN"/>
    <property type="match status" value="1"/>
</dbReference>
<dbReference type="Proteomes" id="UP000054564">
    <property type="component" value="Unassembled WGS sequence"/>
</dbReference>
<sequence>MTDNLPIGGLPPDMENGNAPTTPSRLGPFASGSQFPTNLGSNTNVPPPPKNPENPRSKIWKTRLKQLLKIKTKGNNQNKRDMVYIMHRMWMKMTYPQINKNHLKDKEFHVKHQDPTYEDIPQIITEPGLAYDRTHFMKFSDQFELAASISRATDKDEATQIS</sequence>
<evidence type="ECO:0000313" key="3">
    <source>
        <dbReference type="Proteomes" id="UP000054564"/>
    </source>
</evidence>
<dbReference type="AlphaFoldDB" id="A0A0L0UTQ3"/>
<proteinExistence type="predicted"/>
<protein>
    <submittedName>
        <fullName evidence="2">Uncharacterized protein</fullName>
    </submittedName>
</protein>
<dbReference type="PANTHER" id="PTHR33246:SF51">
    <property type="entry name" value="MYB_SANT-LIKE DOMAIN-CONTAINING PROTEIN"/>
    <property type="match status" value="1"/>
</dbReference>